<dbReference type="Gene3D" id="1.10.287.1480">
    <property type="match status" value="1"/>
</dbReference>
<evidence type="ECO:0000313" key="9">
    <source>
        <dbReference type="Proteomes" id="UP000509549"/>
    </source>
</evidence>
<dbReference type="PROSITE" id="PS00527">
    <property type="entry name" value="RIBOSOMAL_S14"/>
    <property type="match status" value="1"/>
</dbReference>
<dbReference type="NCBIfam" id="NF006477">
    <property type="entry name" value="PRK08881.1"/>
    <property type="match status" value="1"/>
</dbReference>
<comment type="function">
    <text evidence="1">Binds 16S rRNA, required for the assembly of 30S particles and may also be responsible for determining the conformation of the 16S rRNA at the A site.</text>
</comment>
<evidence type="ECO:0000256" key="5">
    <source>
        <dbReference type="ARBA" id="ARBA00035167"/>
    </source>
</evidence>
<dbReference type="SUPFAM" id="SSF57716">
    <property type="entry name" value="Glucocorticoid receptor-like (DNA-binding domain)"/>
    <property type="match status" value="1"/>
</dbReference>
<keyword evidence="9" id="KW-1185">Reference proteome</keyword>
<dbReference type="GO" id="GO:0005737">
    <property type="term" value="C:cytoplasm"/>
    <property type="evidence" value="ECO:0007669"/>
    <property type="project" value="UniProtKB-ARBA"/>
</dbReference>
<evidence type="ECO:0000256" key="1">
    <source>
        <dbReference type="ARBA" id="ARBA00003686"/>
    </source>
</evidence>
<dbReference type="GO" id="GO:0015935">
    <property type="term" value="C:small ribosomal subunit"/>
    <property type="evidence" value="ECO:0007669"/>
    <property type="project" value="TreeGrafter"/>
</dbReference>
<sequence>MIKREERRIKLTKKYFVKRKNLRIIMGDINASISAKELAQKKLQEFPRDSIKCRLRNRCWKTGRARGVYRIVGMCRNMFRYHAMKGDIPGIRKASW</sequence>
<dbReference type="GO" id="GO:0006412">
    <property type="term" value="P:translation"/>
    <property type="evidence" value="ECO:0007669"/>
    <property type="project" value="InterPro"/>
</dbReference>
<dbReference type="AlphaFoldDB" id="A0A6J5JXU9"/>
<dbReference type="GO" id="GO:0003735">
    <property type="term" value="F:structural constituent of ribosome"/>
    <property type="evidence" value="ECO:0007669"/>
    <property type="project" value="InterPro"/>
</dbReference>
<comment type="similarity">
    <text evidence="2">Belongs to the universal ribosomal protein uS14 family.</text>
</comment>
<keyword evidence="3 8" id="KW-0689">Ribosomal protein</keyword>
<protein>
    <recommendedName>
        <fullName evidence="5">Small ribosomal subunit protein uS14</fullName>
    </recommendedName>
    <alternativeName>
        <fullName evidence="6">30S ribosomal protein S14</fullName>
    </alternativeName>
</protein>
<dbReference type="FunFam" id="1.10.287.1480:FF:000001">
    <property type="entry name" value="30S ribosomal protein S14"/>
    <property type="match status" value="1"/>
</dbReference>
<evidence type="ECO:0000256" key="4">
    <source>
        <dbReference type="ARBA" id="ARBA00023274"/>
    </source>
</evidence>
<reference evidence="8 9" key="1">
    <citation type="submission" date="2020-04" db="EMBL/GenBank/DDBJ databases">
        <authorList>
            <person name="Graf S J."/>
        </authorList>
    </citation>
    <scope>NUCLEOTIDE SEQUENCE [LARGE SCALE GENOMIC DNA]</scope>
    <source>
        <strain evidence="8">1</strain>
    </source>
</reference>
<dbReference type="InterPro" id="IPR001209">
    <property type="entry name" value="Ribosomal_uS14"/>
</dbReference>
<dbReference type="InterPro" id="IPR018271">
    <property type="entry name" value="Ribosomal_uS14_CS"/>
</dbReference>
<dbReference type="Proteomes" id="UP000509549">
    <property type="component" value="Chromosome"/>
</dbReference>
<dbReference type="Pfam" id="PF00253">
    <property type="entry name" value="Ribosomal_S14"/>
    <property type="match status" value="1"/>
</dbReference>
<dbReference type="PANTHER" id="PTHR19836">
    <property type="entry name" value="30S RIBOSOMAL PROTEIN S14"/>
    <property type="match status" value="1"/>
</dbReference>
<evidence type="ECO:0000256" key="3">
    <source>
        <dbReference type="ARBA" id="ARBA00022980"/>
    </source>
</evidence>
<gene>
    <name evidence="8" type="primary">rpsN</name>
    <name evidence="8" type="ORF">ESZ_00125</name>
</gene>
<name>A0A6J5JXU9_9GAMM</name>
<comment type="subunit">
    <text evidence="7">Part of the 30S ribosomal subunit. Contacts proteins S3 and S10.</text>
</comment>
<proteinExistence type="inferred from homology"/>
<evidence type="ECO:0000313" key="8">
    <source>
        <dbReference type="EMBL" id="CAB3976342.1"/>
    </source>
</evidence>
<accession>A0A6J5JXU9</accession>
<evidence type="ECO:0000256" key="6">
    <source>
        <dbReference type="ARBA" id="ARBA00035312"/>
    </source>
</evidence>
<evidence type="ECO:0000256" key="7">
    <source>
        <dbReference type="ARBA" id="ARBA00047110"/>
    </source>
</evidence>
<dbReference type="PANTHER" id="PTHR19836:SF19">
    <property type="entry name" value="SMALL RIBOSOMAL SUBUNIT PROTEIN US14M"/>
    <property type="match status" value="1"/>
</dbReference>
<organism evidence="8 9">
    <name type="scientific">Candidatus Azoamicus ciliaticola</name>
    <dbReference type="NCBI Taxonomy" id="2652803"/>
    <lineage>
        <taxon>Bacteria</taxon>
        <taxon>Pseudomonadati</taxon>
        <taxon>Pseudomonadota</taxon>
        <taxon>Gammaproteobacteria</taxon>
        <taxon>Candidatus Azoamicaceae</taxon>
        <taxon>Candidatus Azoamicus</taxon>
    </lineage>
</organism>
<dbReference type="KEGG" id="acil:ESZ_00125"/>
<evidence type="ECO:0000256" key="2">
    <source>
        <dbReference type="ARBA" id="ARBA00009083"/>
    </source>
</evidence>
<dbReference type="EMBL" id="LR794158">
    <property type="protein sequence ID" value="CAB3976342.1"/>
    <property type="molecule type" value="Genomic_DNA"/>
</dbReference>
<keyword evidence="4" id="KW-0687">Ribonucleoprotein</keyword>